<dbReference type="PANTHER" id="PTHR43031">
    <property type="entry name" value="FAD-DEPENDENT OXIDOREDUCTASE"/>
    <property type="match status" value="1"/>
</dbReference>
<sequence>MKDAVEQVLERMTLDFVGQARHKISPVALFAIDDAVLLDIRTEPEQQTLPLGFVYHAEVIHIPLDQIPSRFAELPQNRLIGIFCPHGVRAAMSYLYLQSKGYDQVFVLDGGYAALAEEARPGSVLKRCTQSSQQD</sequence>
<name>Q1JW82_DESA6</name>
<evidence type="ECO:0000259" key="1">
    <source>
        <dbReference type="PROSITE" id="PS50206"/>
    </source>
</evidence>
<reference evidence="2" key="1">
    <citation type="submission" date="2006-05" db="EMBL/GenBank/DDBJ databases">
        <title>Annotation of the draft genome assembly of Desulfuromonas acetoxidans DSM 684.</title>
        <authorList>
            <consortium name="US DOE Joint Genome Institute (JGI-ORNL)"/>
            <person name="Larimer F."/>
            <person name="Land M."/>
            <person name="Hauser L."/>
        </authorList>
    </citation>
    <scope>NUCLEOTIDE SEQUENCE [LARGE SCALE GENOMIC DNA]</scope>
    <source>
        <strain evidence="2">DSM 684</strain>
    </source>
</reference>
<evidence type="ECO:0000313" key="3">
    <source>
        <dbReference type="Proteomes" id="UP000005695"/>
    </source>
</evidence>
<dbReference type="CDD" id="cd00158">
    <property type="entry name" value="RHOD"/>
    <property type="match status" value="1"/>
</dbReference>
<dbReference type="RefSeq" id="WP_006002624.1">
    <property type="nucleotide sequence ID" value="NZ_AAEW02000024.1"/>
</dbReference>
<dbReference type="InterPro" id="IPR050229">
    <property type="entry name" value="GlpE_sulfurtransferase"/>
</dbReference>
<dbReference type="EMBL" id="AAEW02000024">
    <property type="protein sequence ID" value="EAT14486.1"/>
    <property type="molecule type" value="Genomic_DNA"/>
</dbReference>
<gene>
    <name evidence="2" type="ORF">Dace_0276</name>
</gene>
<feature type="domain" description="Rhodanese" evidence="1">
    <location>
        <begin position="31"/>
        <end position="124"/>
    </location>
</feature>
<proteinExistence type="predicted"/>
<dbReference type="SUPFAM" id="SSF52821">
    <property type="entry name" value="Rhodanese/Cell cycle control phosphatase"/>
    <property type="match status" value="1"/>
</dbReference>
<keyword evidence="3" id="KW-1185">Reference proteome</keyword>
<accession>Q1JW82</accession>
<evidence type="ECO:0000313" key="2">
    <source>
        <dbReference type="EMBL" id="EAT14486.1"/>
    </source>
</evidence>
<dbReference type="OrthoDB" id="9776795at2"/>
<dbReference type="Gene3D" id="3.40.250.10">
    <property type="entry name" value="Rhodanese-like domain"/>
    <property type="match status" value="1"/>
</dbReference>
<dbReference type="InterPro" id="IPR001763">
    <property type="entry name" value="Rhodanese-like_dom"/>
</dbReference>
<dbReference type="Proteomes" id="UP000005695">
    <property type="component" value="Unassembled WGS sequence"/>
</dbReference>
<reference evidence="2" key="2">
    <citation type="submission" date="2006-05" db="EMBL/GenBank/DDBJ databases">
        <title>Sequencing of the draft genome and assembly of Desulfuromonas acetoxidans DSM 684.</title>
        <authorList>
            <consortium name="US DOE Joint Genome Institute (JGI-PGF)"/>
            <person name="Copeland A."/>
            <person name="Lucas S."/>
            <person name="Lapidus A."/>
            <person name="Barry K."/>
            <person name="Detter J.C."/>
            <person name="Glavina del Rio T."/>
            <person name="Hammon N."/>
            <person name="Israni S."/>
            <person name="Dalin E."/>
            <person name="Tice H."/>
            <person name="Bruce D."/>
            <person name="Pitluck S."/>
            <person name="Richardson P."/>
        </authorList>
    </citation>
    <scope>NUCLEOTIDE SEQUENCE [LARGE SCALE GENOMIC DNA]</scope>
    <source>
        <strain evidence="2">DSM 684</strain>
    </source>
</reference>
<dbReference type="InterPro" id="IPR036873">
    <property type="entry name" value="Rhodanese-like_dom_sf"/>
</dbReference>
<protein>
    <submittedName>
        <fullName evidence="2">Rhodanese-like</fullName>
    </submittedName>
</protein>
<dbReference type="Pfam" id="PF00581">
    <property type="entry name" value="Rhodanese"/>
    <property type="match status" value="1"/>
</dbReference>
<dbReference type="AlphaFoldDB" id="Q1JW82"/>
<dbReference type="PANTHER" id="PTHR43031:SF1">
    <property type="entry name" value="PYRIDINE NUCLEOTIDE-DISULPHIDE OXIDOREDUCTASE"/>
    <property type="match status" value="1"/>
</dbReference>
<dbReference type="SMART" id="SM00450">
    <property type="entry name" value="RHOD"/>
    <property type="match status" value="1"/>
</dbReference>
<comment type="caution">
    <text evidence="2">The sequence shown here is derived from an EMBL/GenBank/DDBJ whole genome shotgun (WGS) entry which is preliminary data.</text>
</comment>
<dbReference type="PROSITE" id="PS50206">
    <property type="entry name" value="RHODANESE_3"/>
    <property type="match status" value="1"/>
</dbReference>
<organism evidence="2 3">
    <name type="scientific">Desulfuromonas acetoxidans (strain DSM 684 / 11070)</name>
    <dbReference type="NCBI Taxonomy" id="281689"/>
    <lineage>
        <taxon>Bacteria</taxon>
        <taxon>Pseudomonadati</taxon>
        <taxon>Thermodesulfobacteriota</taxon>
        <taxon>Desulfuromonadia</taxon>
        <taxon>Desulfuromonadales</taxon>
        <taxon>Desulfuromonadaceae</taxon>
        <taxon>Desulfuromonas</taxon>
    </lineage>
</organism>